<dbReference type="Proteomes" id="UP000186817">
    <property type="component" value="Unassembled WGS sequence"/>
</dbReference>
<dbReference type="InterPro" id="IPR020103">
    <property type="entry name" value="PsdUridine_synth_cat_dom_sf"/>
</dbReference>
<evidence type="ECO:0000313" key="2">
    <source>
        <dbReference type="Proteomes" id="UP000186817"/>
    </source>
</evidence>
<evidence type="ECO:0000313" key="1">
    <source>
        <dbReference type="EMBL" id="OLP93337.1"/>
    </source>
</evidence>
<comment type="caution">
    <text evidence="1">The sequence shown here is derived from an EMBL/GenBank/DDBJ whole genome shotgun (WGS) entry which is preliminary data.</text>
</comment>
<dbReference type="SUPFAM" id="SSF55120">
    <property type="entry name" value="Pseudouridine synthase"/>
    <property type="match status" value="1"/>
</dbReference>
<reference evidence="1 2" key="1">
    <citation type="submission" date="2016-02" db="EMBL/GenBank/DDBJ databases">
        <title>Genome analysis of coral dinoflagellate symbionts highlights evolutionary adaptations to a symbiotic lifestyle.</title>
        <authorList>
            <person name="Aranda M."/>
            <person name="Li Y."/>
            <person name="Liew Y.J."/>
            <person name="Baumgarten S."/>
            <person name="Simakov O."/>
            <person name="Wilson M."/>
            <person name="Piel J."/>
            <person name="Ashoor H."/>
            <person name="Bougouffa S."/>
            <person name="Bajic V.B."/>
            <person name="Ryu T."/>
            <person name="Ravasi T."/>
            <person name="Bayer T."/>
            <person name="Micklem G."/>
            <person name="Kim H."/>
            <person name="Bhak J."/>
            <person name="Lajeunesse T.C."/>
            <person name="Voolstra C.R."/>
        </authorList>
    </citation>
    <scope>NUCLEOTIDE SEQUENCE [LARGE SCALE GENOMIC DNA]</scope>
    <source>
        <strain evidence="1 2">CCMP2467</strain>
    </source>
</reference>
<proteinExistence type="predicted"/>
<dbReference type="GO" id="GO:0009982">
    <property type="term" value="F:pseudouridine synthase activity"/>
    <property type="evidence" value="ECO:0007669"/>
    <property type="project" value="InterPro"/>
</dbReference>
<dbReference type="AlphaFoldDB" id="A0A1Q9DDW1"/>
<name>A0A1Q9DDW1_SYMMI</name>
<dbReference type="OrthoDB" id="10531789at2759"/>
<keyword evidence="2" id="KW-1185">Reference proteome</keyword>
<dbReference type="EMBL" id="LSRX01000586">
    <property type="protein sequence ID" value="OLP93337.1"/>
    <property type="molecule type" value="Genomic_DNA"/>
</dbReference>
<dbReference type="GO" id="GO:0001522">
    <property type="term" value="P:pseudouridine synthesis"/>
    <property type="evidence" value="ECO:0007669"/>
    <property type="project" value="InterPro"/>
</dbReference>
<dbReference type="Gene3D" id="3.30.2350.10">
    <property type="entry name" value="Pseudouridine synthase"/>
    <property type="match status" value="1"/>
</dbReference>
<organism evidence="1 2">
    <name type="scientific">Symbiodinium microadriaticum</name>
    <name type="common">Dinoflagellate</name>
    <name type="synonym">Zooxanthella microadriatica</name>
    <dbReference type="NCBI Taxonomy" id="2951"/>
    <lineage>
        <taxon>Eukaryota</taxon>
        <taxon>Sar</taxon>
        <taxon>Alveolata</taxon>
        <taxon>Dinophyceae</taxon>
        <taxon>Suessiales</taxon>
        <taxon>Symbiodiniaceae</taxon>
        <taxon>Symbiodinium</taxon>
    </lineage>
</organism>
<protein>
    <submittedName>
        <fullName evidence="1">Uncharacterized protein</fullName>
    </submittedName>
</protein>
<sequence>MTSKTYFLCLAAESSCRAEFISCDIQVIASSGDLLVAWKPPKLSMRRRRGGEASDLEAWAAAAAGAATAVTTLGRGIGGLVLLSRRRESAKEAAAAIKGGQAKASLHAVVQGEPVLQDAAVFDEGQPLGGPESRLEVTRACEGLKLGRLSLLKVTLQYEEGIEKQVRRALAQLEHRVAAQLQLRCTLDELGF</sequence>
<accession>A0A1Q9DDW1</accession>
<gene>
    <name evidence="1" type="ORF">AK812_SmicGene24792</name>
</gene>
<dbReference type="GO" id="GO:0003723">
    <property type="term" value="F:RNA binding"/>
    <property type="evidence" value="ECO:0007669"/>
    <property type="project" value="InterPro"/>
</dbReference>